<comment type="caution">
    <text evidence="1">The sequence shown here is derived from an EMBL/GenBank/DDBJ whole genome shotgun (WGS) entry which is preliminary data.</text>
</comment>
<sequence length="392" mass="45129">MAYLANVSHESAHILRSSVASLVIITRYSHYPTVIARFLMTNAVDQLLEHQYQNVSTRLKIDYLGSIKNLIQLLDYSNLFDFDQLLNLTQIGCLEETCVNQTLQTDITYLLSLCEHGDLHLRDACTNLLVTLIQTTIHLLTLSSLSDSFNNSFINQCSLVSTDSQDNIQLDILAELLSTFRLCLDDNNVRVIYVSLNALRTLLTFLLINIHVFTIIGIELLEDSIQYSISSYILVKKPMRLIIRLTLAVLLFLNSIPQIDCFVALPLIHYGRNYDDIIASERPIEDEDFDEIHKMLTELFSRLKEDDQQIIFNIVHLTAIIETVLCLRDEETRKNFAGDLYNDAVDMYPMYKDQYHQLLEKLNRTDQVILNKIVNRTKMTALQRCQLLNGDE</sequence>
<organism evidence="1 3">
    <name type="scientific">Rotaria sordida</name>
    <dbReference type="NCBI Taxonomy" id="392033"/>
    <lineage>
        <taxon>Eukaryota</taxon>
        <taxon>Metazoa</taxon>
        <taxon>Spiralia</taxon>
        <taxon>Gnathifera</taxon>
        <taxon>Rotifera</taxon>
        <taxon>Eurotatoria</taxon>
        <taxon>Bdelloidea</taxon>
        <taxon>Philodinida</taxon>
        <taxon>Philodinidae</taxon>
        <taxon>Rotaria</taxon>
    </lineage>
</organism>
<evidence type="ECO:0000313" key="1">
    <source>
        <dbReference type="EMBL" id="CAF1315640.1"/>
    </source>
</evidence>
<name>A0A815EWB7_9BILA</name>
<dbReference type="AlphaFoldDB" id="A0A815EWB7"/>
<dbReference type="EMBL" id="CAJNOT010002438">
    <property type="protein sequence ID" value="CAF1315640.1"/>
    <property type="molecule type" value="Genomic_DNA"/>
</dbReference>
<proteinExistence type="predicted"/>
<gene>
    <name evidence="2" type="ORF">JBS370_LOCUS19968</name>
    <name evidence="1" type="ORF">ZHD862_LOCUS28732</name>
</gene>
<evidence type="ECO:0000313" key="2">
    <source>
        <dbReference type="EMBL" id="CAF3883470.1"/>
    </source>
</evidence>
<dbReference type="Proteomes" id="UP000663836">
    <property type="component" value="Unassembled WGS sequence"/>
</dbReference>
<reference evidence="1" key="1">
    <citation type="submission" date="2021-02" db="EMBL/GenBank/DDBJ databases">
        <authorList>
            <person name="Nowell W R."/>
        </authorList>
    </citation>
    <scope>NUCLEOTIDE SEQUENCE</scope>
</reference>
<dbReference type="EMBL" id="CAJOBD010002456">
    <property type="protein sequence ID" value="CAF3883470.1"/>
    <property type="molecule type" value="Genomic_DNA"/>
</dbReference>
<protein>
    <submittedName>
        <fullName evidence="1">Uncharacterized protein</fullName>
    </submittedName>
</protein>
<dbReference type="Proteomes" id="UP000663864">
    <property type="component" value="Unassembled WGS sequence"/>
</dbReference>
<evidence type="ECO:0000313" key="3">
    <source>
        <dbReference type="Proteomes" id="UP000663864"/>
    </source>
</evidence>
<accession>A0A815EWB7</accession>